<evidence type="ECO:0000313" key="1">
    <source>
        <dbReference type="EMBL" id="TBU21328.1"/>
    </source>
</evidence>
<gene>
    <name evidence="1" type="ORF">BD311DRAFT_244966</name>
</gene>
<name>A0A4Q9M5L7_9APHY</name>
<dbReference type="EMBL" id="ML143623">
    <property type="protein sequence ID" value="TBU21328.1"/>
    <property type="molecule type" value="Genomic_DNA"/>
</dbReference>
<dbReference type="Proteomes" id="UP000292957">
    <property type="component" value="Unassembled WGS sequence"/>
</dbReference>
<accession>A0A4Q9M5L7</accession>
<protein>
    <submittedName>
        <fullName evidence="1">Uncharacterized protein</fullName>
    </submittedName>
</protein>
<dbReference type="AlphaFoldDB" id="A0A4Q9M5L7"/>
<proteinExistence type="predicted"/>
<sequence length="184" mass="20288">MRWLFVDLGDTGSSEYPPGTLMSAPCLCPRHIHRLTVLPVLEAYIGGECEQHGASATSRSLCPSSPLDVHSKRSVLDDTHNICTPYVRVMLDVSALPSRVSKTRLPGAAAPIASKESCTQTQRPHYLHSRSRHILILPTVHTDVLVLIAAENLVEVRGQRVPSSTLSPWLAGMRRLRMRDPLLL</sequence>
<organism evidence="1">
    <name type="scientific">Dichomitus squalens</name>
    <dbReference type="NCBI Taxonomy" id="114155"/>
    <lineage>
        <taxon>Eukaryota</taxon>
        <taxon>Fungi</taxon>
        <taxon>Dikarya</taxon>
        <taxon>Basidiomycota</taxon>
        <taxon>Agaricomycotina</taxon>
        <taxon>Agaricomycetes</taxon>
        <taxon>Polyporales</taxon>
        <taxon>Polyporaceae</taxon>
        <taxon>Dichomitus</taxon>
    </lineage>
</organism>
<reference evidence="1" key="1">
    <citation type="submission" date="2019-01" db="EMBL/GenBank/DDBJ databases">
        <title>Draft genome sequences of three monokaryotic isolates of the white-rot basidiomycete fungus Dichomitus squalens.</title>
        <authorList>
            <consortium name="DOE Joint Genome Institute"/>
            <person name="Lopez S.C."/>
            <person name="Andreopoulos B."/>
            <person name="Pangilinan J."/>
            <person name="Lipzen A."/>
            <person name="Riley R."/>
            <person name="Ahrendt S."/>
            <person name="Ng V."/>
            <person name="Barry K."/>
            <person name="Daum C."/>
            <person name="Grigoriev I.V."/>
            <person name="Hilden K.S."/>
            <person name="Makela M.R."/>
            <person name="de Vries R.P."/>
        </authorList>
    </citation>
    <scope>NUCLEOTIDE SEQUENCE [LARGE SCALE GENOMIC DNA]</scope>
    <source>
        <strain evidence="1">OM18370.1</strain>
    </source>
</reference>